<organism evidence="1 2">
    <name type="scientific">Tritonibacter aquimaris</name>
    <dbReference type="NCBI Taxonomy" id="2663379"/>
    <lineage>
        <taxon>Bacteria</taxon>
        <taxon>Pseudomonadati</taxon>
        <taxon>Pseudomonadota</taxon>
        <taxon>Alphaproteobacteria</taxon>
        <taxon>Rhodobacterales</taxon>
        <taxon>Paracoccaceae</taxon>
        <taxon>Tritonibacter</taxon>
    </lineage>
</organism>
<gene>
    <name evidence="1" type="ORF">GG681_17055</name>
</gene>
<dbReference type="Proteomes" id="UP000436694">
    <property type="component" value="Unassembled WGS sequence"/>
</dbReference>
<name>A0A844B4Q6_9RHOB</name>
<dbReference type="AlphaFoldDB" id="A0A844B4Q6"/>
<dbReference type="EMBL" id="WIXK01000014">
    <property type="protein sequence ID" value="MQY44356.1"/>
    <property type="molecule type" value="Genomic_DNA"/>
</dbReference>
<proteinExistence type="predicted"/>
<evidence type="ECO:0000313" key="1">
    <source>
        <dbReference type="EMBL" id="MQY44356.1"/>
    </source>
</evidence>
<comment type="caution">
    <text evidence="1">The sequence shown here is derived from an EMBL/GenBank/DDBJ whole genome shotgun (WGS) entry which is preliminary data.</text>
</comment>
<accession>A0A844B4Q6</accession>
<dbReference type="RefSeq" id="WP_153549249.1">
    <property type="nucleotide sequence ID" value="NZ_WIXK01000014.1"/>
</dbReference>
<evidence type="ECO:0000313" key="2">
    <source>
        <dbReference type="Proteomes" id="UP000436694"/>
    </source>
</evidence>
<sequence>MRGEFCGVRSEIIEGVFLPLEDSDEVDGSLFLDLFRDTVPRPSAPQEPQPSELNEEGEIFLPGDVEAREAYDMAFAVFQEKLEAYNDASSREDLAWDYLQSFYADEQTTELQIVQALEASFDVVEDFGGDPLANEYFNTLESFLDKFSLRYDLRRPANGNGLTLHPTLPGVFAKLVRDLRTATSQDEALALLITDFEDSIRDLKDDRSSRRIRQCIEAEFKLLEELAAKVPGVERDSLGQMTHHIDSWPHATVRAAISNLYGFASNYPGIRHAGNPESRLREIDMRDMVAMTVVLAGFTPYLTDLLNADAIFAE</sequence>
<keyword evidence="2" id="KW-1185">Reference proteome</keyword>
<protein>
    <submittedName>
        <fullName evidence="1">Uncharacterized protein</fullName>
    </submittedName>
</protein>
<reference evidence="1 2" key="1">
    <citation type="submission" date="2019-10" db="EMBL/GenBank/DDBJ databases">
        <title>Epibacterium sp. nov., isolated from seawater.</title>
        <authorList>
            <person name="Zhang X."/>
            <person name="Li N."/>
        </authorList>
    </citation>
    <scope>NUCLEOTIDE SEQUENCE [LARGE SCALE GENOMIC DNA]</scope>
    <source>
        <strain evidence="1 2">SM1969</strain>
    </source>
</reference>